<sequence length="171" mass="18772">MRIHIAANHKGYALARQSQEWLSSIGHQVFWHAAPEIDPGDDYTHFAILAGQSVIVDEDQALETRGLVFGGTGASEIICVNKVNGVRAVAAVSDEYVRDARVLSNANVLVIGAELNDLAAVQKLATTLIETSFDYTVENARRIVNVNEYENVGTIEGWMITEEQLEKELGF</sequence>
<gene>
    <name evidence="1" type="ORF">UFOPK1909_00346</name>
</gene>
<dbReference type="SUPFAM" id="SSF89623">
    <property type="entry name" value="Ribose/Galactose isomerase RpiB/AlsB"/>
    <property type="match status" value="1"/>
</dbReference>
<dbReference type="PANTHER" id="PTHR30345:SF0">
    <property type="entry name" value="DNA DAMAGE-REPAIR_TOLERATION PROTEIN DRT102"/>
    <property type="match status" value="1"/>
</dbReference>
<reference evidence="1" key="1">
    <citation type="submission" date="2020-05" db="EMBL/GenBank/DDBJ databases">
        <authorList>
            <person name="Chiriac C."/>
            <person name="Salcher M."/>
            <person name="Ghai R."/>
            <person name="Kavagutti S V."/>
        </authorList>
    </citation>
    <scope>NUCLEOTIDE SEQUENCE</scope>
</reference>
<dbReference type="GO" id="GO:0019316">
    <property type="term" value="P:D-allose catabolic process"/>
    <property type="evidence" value="ECO:0007669"/>
    <property type="project" value="TreeGrafter"/>
</dbReference>
<dbReference type="GO" id="GO:0004751">
    <property type="term" value="F:ribose-5-phosphate isomerase activity"/>
    <property type="evidence" value="ECO:0007669"/>
    <property type="project" value="TreeGrafter"/>
</dbReference>
<name>A0A6J6HYN7_9ZZZZ</name>
<dbReference type="PANTHER" id="PTHR30345">
    <property type="entry name" value="RIBOSE-5-PHOSPHATE ISOMERASE B"/>
    <property type="match status" value="1"/>
</dbReference>
<dbReference type="AlphaFoldDB" id="A0A6J6HYN7"/>
<dbReference type="Gene3D" id="3.40.1400.10">
    <property type="entry name" value="Sugar-phosphate isomerase, RpiB/LacA/LacB"/>
    <property type="match status" value="1"/>
</dbReference>
<dbReference type="InterPro" id="IPR003500">
    <property type="entry name" value="RpiB_LacA_LacB"/>
</dbReference>
<dbReference type="GO" id="GO:0009052">
    <property type="term" value="P:pentose-phosphate shunt, non-oxidative branch"/>
    <property type="evidence" value="ECO:0007669"/>
    <property type="project" value="TreeGrafter"/>
</dbReference>
<dbReference type="EMBL" id="CAEZVD010000018">
    <property type="protein sequence ID" value="CAB4618116.1"/>
    <property type="molecule type" value="Genomic_DNA"/>
</dbReference>
<dbReference type="Pfam" id="PF02502">
    <property type="entry name" value="LacAB_rpiB"/>
    <property type="match status" value="1"/>
</dbReference>
<protein>
    <submittedName>
        <fullName evidence="1">Unannotated protein</fullName>
    </submittedName>
</protein>
<organism evidence="1">
    <name type="scientific">freshwater metagenome</name>
    <dbReference type="NCBI Taxonomy" id="449393"/>
    <lineage>
        <taxon>unclassified sequences</taxon>
        <taxon>metagenomes</taxon>
        <taxon>ecological metagenomes</taxon>
    </lineage>
</organism>
<dbReference type="InterPro" id="IPR036569">
    <property type="entry name" value="RpiB_LacA_LacB_sf"/>
</dbReference>
<proteinExistence type="predicted"/>
<accession>A0A6J6HYN7</accession>
<evidence type="ECO:0000313" key="1">
    <source>
        <dbReference type="EMBL" id="CAB4618116.1"/>
    </source>
</evidence>